<dbReference type="EMBL" id="BAAATD010000006">
    <property type="protein sequence ID" value="GAA2609552.1"/>
    <property type="molecule type" value="Genomic_DNA"/>
</dbReference>
<evidence type="ECO:0000313" key="1">
    <source>
        <dbReference type="EMBL" id="GAA2609552.1"/>
    </source>
</evidence>
<evidence type="ECO:0000313" key="2">
    <source>
        <dbReference type="Proteomes" id="UP001501509"/>
    </source>
</evidence>
<accession>A0ABP6C9Q5</accession>
<name>A0ABP6C9Q5_9ACTN</name>
<protein>
    <submittedName>
        <fullName evidence="1">Terminase</fullName>
    </submittedName>
</protein>
<reference evidence="2" key="1">
    <citation type="journal article" date="2019" name="Int. J. Syst. Evol. Microbiol.">
        <title>The Global Catalogue of Microorganisms (GCM) 10K type strain sequencing project: providing services to taxonomists for standard genome sequencing and annotation.</title>
        <authorList>
            <consortium name="The Broad Institute Genomics Platform"/>
            <consortium name="The Broad Institute Genome Sequencing Center for Infectious Disease"/>
            <person name="Wu L."/>
            <person name="Ma J."/>
        </authorList>
    </citation>
    <scope>NUCLEOTIDE SEQUENCE [LARGE SCALE GENOMIC DNA]</scope>
    <source>
        <strain evidence="2">JCM 6833</strain>
    </source>
</reference>
<dbReference type="RefSeq" id="WP_344544550.1">
    <property type="nucleotide sequence ID" value="NZ_BAAATD010000006.1"/>
</dbReference>
<comment type="caution">
    <text evidence="1">The sequence shown here is derived from an EMBL/GenBank/DDBJ whole genome shotgun (WGS) entry which is preliminary data.</text>
</comment>
<proteinExistence type="predicted"/>
<dbReference type="Proteomes" id="UP001501509">
    <property type="component" value="Unassembled WGS sequence"/>
</dbReference>
<organism evidence="1 2">
    <name type="scientific">Actinomadura fulvescens</name>
    <dbReference type="NCBI Taxonomy" id="46160"/>
    <lineage>
        <taxon>Bacteria</taxon>
        <taxon>Bacillati</taxon>
        <taxon>Actinomycetota</taxon>
        <taxon>Actinomycetes</taxon>
        <taxon>Streptosporangiales</taxon>
        <taxon>Thermomonosporaceae</taxon>
        <taxon>Actinomadura</taxon>
    </lineage>
</organism>
<keyword evidence="2" id="KW-1185">Reference proteome</keyword>
<gene>
    <name evidence="1" type="ORF">GCM10010411_49780</name>
</gene>
<sequence>MDAVTIGPAWERDESGEFVKPPLARTLGLHAILWAQEMLRQPDGPDAGGPWSFTAEQLRFVLHWYAIDARGRFVWPYGMLQRMKGAGKDPFGAALCAIELMGPCRFGGWDKHGFPIAVPHSSPWVSTAAVSKDQTRNTMVLFPSLISDAAKERYGVDMGKEIIHTARGGRLEAVTSSPRALEGGRQTFTLKNETHHWLENNEGLAMAEVIDRNAVKSRDGSSRALAITNAHVPGENSDAERDWEAFQDWAAGRLKSDRPSLMLDSLSAPPDTDLADDDSLRRGVEAARGDAVWLDIERVMASIRDPRMSPTLSRRFYLNQVVASEDAYLTAPEVDSCAAPHKIVSPKDEIVLFFDGSTTQDTTGLVASRLADGHVFTVAAWERPAGPRGEGWEVDKQDVDRVVRRVMAERNVVAFWGDVLHFEGLHDAWSQDFGKELILWAQMGRFQHATAWDMRNGTNVKAFTEAVERFETDVRSGEITHDGDPRLRGHLLNARRRPNKFGITIGKEHRMSTRKIDLAVCAIGAAMLRRNVLASPAYKKRKKPGVLIAF</sequence>